<dbReference type="AlphaFoldDB" id="A0A1L9U1U2"/>
<dbReference type="Proteomes" id="UP000184499">
    <property type="component" value="Unassembled WGS sequence"/>
</dbReference>
<evidence type="ECO:0000313" key="2">
    <source>
        <dbReference type="Proteomes" id="UP000184499"/>
    </source>
</evidence>
<reference evidence="2" key="1">
    <citation type="journal article" date="2017" name="Genome Biol.">
        <title>Comparative genomics reveals high biological diversity and specific adaptations in the industrially and medically important fungal genus Aspergillus.</title>
        <authorList>
            <person name="de Vries R.P."/>
            <person name="Riley R."/>
            <person name="Wiebenga A."/>
            <person name="Aguilar-Osorio G."/>
            <person name="Amillis S."/>
            <person name="Uchima C.A."/>
            <person name="Anderluh G."/>
            <person name="Asadollahi M."/>
            <person name="Askin M."/>
            <person name="Barry K."/>
            <person name="Battaglia E."/>
            <person name="Bayram O."/>
            <person name="Benocci T."/>
            <person name="Braus-Stromeyer S.A."/>
            <person name="Caldana C."/>
            <person name="Canovas D."/>
            <person name="Cerqueira G.C."/>
            <person name="Chen F."/>
            <person name="Chen W."/>
            <person name="Choi C."/>
            <person name="Clum A."/>
            <person name="Dos Santos R.A."/>
            <person name="Damasio A.R."/>
            <person name="Diallinas G."/>
            <person name="Emri T."/>
            <person name="Fekete E."/>
            <person name="Flipphi M."/>
            <person name="Freyberg S."/>
            <person name="Gallo A."/>
            <person name="Gournas C."/>
            <person name="Habgood R."/>
            <person name="Hainaut M."/>
            <person name="Harispe M.L."/>
            <person name="Henrissat B."/>
            <person name="Hilden K.S."/>
            <person name="Hope R."/>
            <person name="Hossain A."/>
            <person name="Karabika E."/>
            <person name="Karaffa L."/>
            <person name="Karanyi Z."/>
            <person name="Krasevec N."/>
            <person name="Kuo A."/>
            <person name="Kusch H."/>
            <person name="LaButti K."/>
            <person name="Lagendijk E.L."/>
            <person name="Lapidus A."/>
            <person name="Levasseur A."/>
            <person name="Lindquist E."/>
            <person name="Lipzen A."/>
            <person name="Logrieco A.F."/>
            <person name="MacCabe A."/>
            <person name="Maekelae M.R."/>
            <person name="Malavazi I."/>
            <person name="Melin P."/>
            <person name="Meyer V."/>
            <person name="Mielnichuk N."/>
            <person name="Miskei M."/>
            <person name="Molnar A.P."/>
            <person name="Mule G."/>
            <person name="Ngan C.Y."/>
            <person name="Orejas M."/>
            <person name="Orosz E."/>
            <person name="Ouedraogo J.P."/>
            <person name="Overkamp K.M."/>
            <person name="Park H.-S."/>
            <person name="Perrone G."/>
            <person name="Piumi F."/>
            <person name="Punt P.J."/>
            <person name="Ram A.F."/>
            <person name="Ramon A."/>
            <person name="Rauscher S."/>
            <person name="Record E."/>
            <person name="Riano-Pachon D.M."/>
            <person name="Robert V."/>
            <person name="Roehrig J."/>
            <person name="Ruller R."/>
            <person name="Salamov A."/>
            <person name="Salih N.S."/>
            <person name="Samson R.A."/>
            <person name="Sandor E."/>
            <person name="Sanguinetti M."/>
            <person name="Schuetze T."/>
            <person name="Sepcic K."/>
            <person name="Shelest E."/>
            <person name="Sherlock G."/>
            <person name="Sophianopoulou V."/>
            <person name="Squina F.M."/>
            <person name="Sun H."/>
            <person name="Susca A."/>
            <person name="Todd R.B."/>
            <person name="Tsang A."/>
            <person name="Unkles S.E."/>
            <person name="van de Wiele N."/>
            <person name="van Rossen-Uffink D."/>
            <person name="Oliveira J.V."/>
            <person name="Vesth T.C."/>
            <person name="Visser J."/>
            <person name="Yu J.-H."/>
            <person name="Zhou M."/>
            <person name="Andersen M.R."/>
            <person name="Archer D.B."/>
            <person name="Baker S.E."/>
            <person name="Benoit I."/>
            <person name="Brakhage A.A."/>
            <person name="Braus G.H."/>
            <person name="Fischer R."/>
            <person name="Frisvad J.C."/>
            <person name="Goldman G.H."/>
            <person name="Houbraken J."/>
            <person name="Oakley B."/>
            <person name="Pocsi I."/>
            <person name="Scazzocchio C."/>
            <person name="Seiboth B."/>
            <person name="vanKuyk P.A."/>
            <person name="Wortman J."/>
            <person name="Dyer P.S."/>
            <person name="Grigoriev I.V."/>
        </authorList>
    </citation>
    <scope>NUCLEOTIDE SEQUENCE [LARGE SCALE GENOMIC DNA]</scope>
    <source>
        <strain evidence="2">CBS 101740 / IMI 381727 / IBT 21946</strain>
    </source>
</reference>
<dbReference type="InterPro" id="IPR032710">
    <property type="entry name" value="NTF2-like_dom_sf"/>
</dbReference>
<evidence type="ECO:0008006" key="3">
    <source>
        <dbReference type="Google" id="ProtNLM"/>
    </source>
</evidence>
<dbReference type="SUPFAM" id="SSF54427">
    <property type="entry name" value="NTF2-like"/>
    <property type="match status" value="1"/>
</dbReference>
<dbReference type="EMBL" id="KV878714">
    <property type="protein sequence ID" value="OJJ65656.1"/>
    <property type="molecule type" value="Genomic_DNA"/>
</dbReference>
<dbReference type="RefSeq" id="XP_067472907.1">
    <property type="nucleotide sequence ID" value="XM_067626384.1"/>
</dbReference>
<dbReference type="Gene3D" id="3.10.450.50">
    <property type="match status" value="1"/>
</dbReference>
<protein>
    <recommendedName>
        <fullName evidence="3">SnoaL-like domain-containing protein</fullName>
    </recommendedName>
</protein>
<proteinExistence type="predicted"/>
<keyword evidence="2" id="KW-1185">Reference proteome</keyword>
<accession>A0A1L9U1U2</accession>
<dbReference type="GeneID" id="93578872"/>
<name>A0A1L9U1U2_ASPBC</name>
<dbReference type="OMA" id="RGTHDES"/>
<gene>
    <name evidence="1" type="ORF">ASPBRDRAFT_49614</name>
</gene>
<dbReference type="OrthoDB" id="4492567at2759"/>
<dbReference type="VEuPathDB" id="FungiDB:ASPBRDRAFT_49614"/>
<sequence length="202" mass="22922">MSAYLEKSLLIFGDSRKQAQKALQKTQETLWPSHTHHRTKVWIDNFFQLLDGYSPEAAQKWADLYTPDGQFEAFGKTFKGSEAIKTHILRFWAMFPGLVHIPRSIYISRGTHDESAMDIVAATTYAIRFPTGQVVTGESVALLNVVQQGDRLAIRSNRLFLDPNPLTQALEAQSSEETQKEVNYAHHENVMEESSPQVESLR</sequence>
<organism evidence="1 2">
    <name type="scientific">Aspergillus brasiliensis (strain CBS 101740 / IMI 381727 / IBT 21946)</name>
    <dbReference type="NCBI Taxonomy" id="767769"/>
    <lineage>
        <taxon>Eukaryota</taxon>
        <taxon>Fungi</taxon>
        <taxon>Dikarya</taxon>
        <taxon>Ascomycota</taxon>
        <taxon>Pezizomycotina</taxon>
        <taxon>Eurotiomycetes</taxon>
        <taxon>Eurotiomycetidae</taxon>
        <taxon>Eurotiales</taxon>
        <taxon>Aspergillaceae</taxon>
        <taxon>Aspergillus</taxon>
        <taxon>Aspergillus subgen. Circumdati</taxon>
    </lineage>
</organism>
<evidence type="ECO:0000313" key="1">
    <source>
        <dbReference type="EMBL" id="OJJ65656.1"/>
    </source>
</evidence>